<accession>A0A0J6XZL5</accession>
<organism evidence="2 3">
    <name type="scientific">Coccidioides immitis RMSCC 2394</name>
    <dbReference type="NCBI Taxonomy" id="404692"/>
    <lineage>
        <taxon>Eukaryota</taxon>
        <taxon>Fungi</taxon>
        <taxon>Dikarya</taxon>
        <taxon>Ascomycota</taxon>
        <taxon>Pezizomycotina</taxon>
        <taxon>Eurotiomycetes</taxon>
        <taxon>Eurotiomycetidae</taxon>
        <taxon>Onygenales</taxon>
        <taxon>Onygenaceae</taxon>
        <taxon>Coccidioides</taxon>
    </lineage>
</organism>
<dbReference type="Proteomes" id="UP000054565">
    <property type="component" value="Unassembled WGS sequence"/>
</dbReference>
<evidence type="ECO:0000313" key="2">
    <source>
        <dbReference type="EMBL" id="KMP00840.1"/>
    </source>
</evidence>
<proteinExistence type="predicted"/>
<feature type="region of interest" description="Disordered" evidence="1">
    <location>
        <begin position="1"/>
        <end position="22"/>
    </location>
</feature>
<name>A0A0J6XZL5_COCIT</name>
<gene>
    <name evidence="2" type="ORF">CIRG_00982</name>
</gene>
<dbReference type="AlphaFoldDB" id="A0A0J6XZL5"/>
<evidence type="ECO:0000313" key="3">
    <source>
        <dbReference type="Proteomes" id="UP000054565"/>
    </source>
</evidence>
<dbReference type="EMBL" id="DS028093">
    <property type="protein sequence ID" value="KMP00840.1"/>
    <property type="molecule type" value="Genomic_DNA"/>
</dbReference>
<sequence>MVCNGVDPAQRRGPSPGDLGSATRNIIPFARLRYDSDICSLVKRTFNKVDKVQGSKHCSEGFEDRHPSTFTILVGMGFHARPPSNARRPLQRKTDLPPENLPLQHMDVVHASKSSAL</sequence>
<reference evidence="3" key="1">
    <citation type="journal article" date="2010" name="Genome Res.">
        <title>Population genomic sequencing of Coccidioides fungi reveals recent hybridization and transposon control.</title>
        <authorList>
            <person name="Neafsey D.E."/>
            <person name="Barker B.M."/>
            <person name="Sharpton T.J."/>
            <person name="Stajich J.E."/>
            <person name="Park D.J."/>
            <person name="Whiston E."/>
            <person name="Hung C.-Y."/>
            <person name="McMahan C."/>
            <person name="White J."/>
            <person name="Sykes S."/>
            <person name="Heiman D."/>
            <person name="Young S."/>
            <person name="Zeng Q."/>
            <person name="Abouelleil A."/>
            <person name="Aftuck L."/>
            <person name="Bessette D."/>
            <person name="Brown A."/>
            <person name="FitzGerald M."/>
            <person name="Lui A."/>
            <person name="Macdonald J.P."/>
            <person name="Priest M."/>
            <person name="Orbach M.J."/>
            <person name="Galgiani J.N."/>
            <person name="Kirkland T.N."/>
            <person name="Cole G.T."/>
            <person name="Birren B.W."/>
            <person name="Henn M.R."/>
            <person name="Taylor J.W."/>
            <person name="Rounsley S.D."/>
        </authorList>
    </citation>
    <scope>NUCLEOTIDE SEQUENCE [LARGE SCALE GENOMIC DNA]</scope>
    <source>
        <strain evidence="3">RMSCC 2394</strain>
    </source>
</reference>
<evidence type="ECO:0000256" key="1">
    <source>
        <dbReference type="SAM" id="MobiDB-lite"/>
    </source>
</evidence>
<protein>
    <submittedName>
        <fullName evidence="2">Uncharacterized protein</fullName>
    </submittedName>
</protein>
<feature type="region of interest" description="Disordered" evidence="1">
    <location>
        <begin position="81"/>
        <end position="117"/>
    </location>
</feature>